<keyword evidence="3" id="KW-1185">Reference proteome</keyword>
<gene>
    <name evidence="2" type="ORF">GCM10009751_38640</name>
</gene>
<evidence type="ECO:0000313" key="2">
    <source>
        <dbReference type="EMBL" id="GAA1875201.1"/>
    </source>
</evidence>
<dbReference type="PANTHER" id="PTHR18964:SF173">
    <property type="entry name" value="GLUCOKINASE"/>
    <property type="match status" value="1"/>
</dbReference>
<dbReference type="CDD" id="cd00090">
    <property type="entry name" value="HTH_ARSR"/>
    <property type="match status" value="1"/>
</dbReference>
<dbReference type="Gene3D" id="3.30.420.40">
    <property type="match status" value="2"/>
</dbReference>
<dbReference type="SUPFAM" id="SSF53067">
    <property type="entry name" value="Actin-like ATPase domain"/>
    <property type="match status" value="1"/>
</dbReference>
<dbReference type="Pfam" id="PF00480">
    <property type="entry name" value="ROK"/>
    <property type="match status" value="1"/>
</dbReference>
<dbReference type="InterPro" id="IPR036390">
    <property type="entry name" value="WH_DNA-bd_sf"/>
</dbReference>
<dbReference type="Gene3D" id="1.10.10.10">
    <property type="entry name" value="Winged helix-like DNA-binding domain superfamily/Winged helix DNA-binding domain"/>
    <property type="match status" value="1"/>
</dbReference>
<name>A0ABN2NNT0_9MICO</name>
<organism evidence="2 3">
    <name type="scientific">Myceligenerans crystallogenes</name>
    <dbReference type="NCBI Taxonomy" id="316335"/>
    <lineage>
        <taxon>Bacteria</taxon>
        <taxon>Bacillati</taxon>
        <taxon>Actinomycetota</taxon>
        <taxon>Actinomycetes</taxon>
        <taxon>Micrococcales</taxon>
        <taxon>Promicromonosporaceae</taxon>
        <taxon>Myceligenerans</taxon>
    </lineage>
</organism>
<comment type="caution">
    <text evidence="2">The sequence shown here is derived from an EMBL/GenBank/DDBJ whole genome shotgun (WGS) entry which is preliminary data.</text>
</comment>
<dbReference type="RefSeq" id="WP_344106224.1">
    <property type="nucleotide sequence ID" value="NZ_BAAANL010000010.1"/>
</dbReference>
<proteinExistence type="inferred from homology"/>
<reference evidence="3" key="1">
    <citation type="journal article" date="2019" name="Int. J. Syst. Evol. Microbiol.">
        <title>The Global Catalogue of Microorganisms (GCM) 10K type strain sequencing project: providing services to taxonomists for standard genome sequencing and annotation.</title>
        <authorList>
            <consortium name="The Broad Institute Genomics Platform"/>
            <consortium name="The Broad Institute Genome Sequencing Center for Infectious Disease"/>
            <person name="Wu L."/>
            <person name="Ma J."/>
        </authorList>
    </citation>
    <scope>NUCLEOTIDE SEQUENCE [LARGE SCALE GENOMIC DNA]</scope>
    <source>
        <strain evidence="3">JCM 14326</strain>
    </source>
</reference>
<evidence type="ECO:0000256" key="1">
    <source>
        <dbReference type="ARBA" id="ARBA00006479"/>
    </source>
</evidence>
<dbReference type="EMBL" id="BAAANL010000010">
    <property type="protein sequence ID" value="GAA1875201.1"/>
    <property type="molecule type" value="Genomic_DNA"/>
</dbReference>
<dbReference type="SUPFAM" id="SSF46785">
    <property type="entry name" value="Winged helix' DNA-binding domain"/>
    <property type="match status" value="1"/>
</dbReference>
<dbReference type="PANTHER" id="PTHR18964">
    <property type="entry name" value="ROK (REPRESSOR, ORF, KINASE) FAMILY"/>
    <property type="match status" value="1"/>
</dbReference>
<dbReference type="InterPro" id="IPR043129">
    <property type="entry name" value="ATPase_NBD"/>
</dbReference>
<comment type="similarity">
    <text evidence="1">Belongs to the ROK (NagC/XylR) family.</text>
</comment>
<dbReference type="Pfam" id="PF13412">
    <property type="entry name" value="HTH_24"/>
    <property type="match status" value="1"/>
</dbReference>
<evidence type="ECO:0000313" key="3">
    <source>
        <dbReference type="Proteomes" id="UP001501094"/>
    </source>
</evidence>
<accession>A0ABN2NNT0</accession>
<dbReference type="InterPro" id="IPR000600">
    <property type="entry name" value="ROK"/>
</dbReference>
<dbReference type="InterPro" id="IPR036388">
    <property type="entry name" value="WH-like_DNA-bd_sf"/>
</dbReference>
<dbReference type="InterPro" id="IPR011991">
    <property type="entry name" value="ArsR-like_HTH"/>
</dbReference>
<dbReference type="Proteomes" id="UP001501094">
    <property type="component" value="Unassembled WGS sequence"/>
</dbReference>
<sequence>MRSFGAGTRPPTLAAVLDIIRDQGPISRVELASETGLTQATMTHAVRKLMALGYVHETGTVPSSRGKPRRLLELAAGACYMVGIQFDRFAAVGVLVDLAGRVVARRRMAGAGEREPGVVVAEFAGHVRSLLEDAGVDRSAVAGIGLATHGPQDRDAGVLLTPQPTPAWLGYPVAATLAEATGLPVTIENDATAAGIGIQAAKDAPASFAVVFMSAGIGAGIMLDGHPYRGTTSNGVELGHISIDARGARCDCGNRGCLDTVAGPTAVASRARADAGLAARLRLDHGALPGTAPGSPSDPLSVFLAVAGAARDGDPAAAGLVEESARMLATATVTLVNLFDVGRVVLAGNAFTGDVGPVYRDALQAVLERSVFMRHVHTVRAELAPDVALAPAVGAAAMVLRSLLESPPAPAPQDADA</sequence>
<protein>
    <submittedName>
        <fullName evidence="2">ROK family transcriptional regulator</fullName>
    </submittedName>
</protein>